<feature type="region of interest" description="Disordered" evidence="1">
    <location>
        <begin position="427"/>
        <end position="510"/>
    </location>
</feature>
<dbReference type="HOGENOM" id="CLU_534400_0_0_1"/>
<dbReference type="AlphaFoldDB" id="A0A066WH89"/>
<sequence length="510" mass="54365">MPRGRPRKNPVVTSSDATSKNGDQASGAAAGASSCTSADASTTRQKEAGSWSSGTTPKGNSLDAQKASGSTTGVKPQMVESASHAFQGFFQARAASTSSPGGGSCNCTATLRILSDRMDRMQDELSAAINMLRSDLTVAMEAMHANRTSSGPSSNPFANLKRSALASPNRGSSSKSSAKRARISEPAPSTKGRPAAPLAFGASISKYPDGAEEGSEFGLSIPRVSTIEDVWSQWTIGDESLRAPLKDWTTQMIAECPQKMVYYQRRQLCQELERLGGDIEQFKAIHGNTLTGAADSVRRKCIEAGTTKRRSRKSAAADADDANTSLTHSGTGAKASTYGEDDENDDSDEDERVSMMATATADRAVQQHQQRTQQQQHQQPQQQQRQQAPILSPQAQQTSTSQYHSSGMHHFQPNSSATNAAMAAQSLLGPPRLPGVGHHSGHQPTSPHLPSLTQQVHQQQQQPPHYGSHHHQQSHQVSHHGGGSSLTSYYANPGSGAGGHHHNQYHTGTF</sequence>
<feature type="region of interest" description="Disordered" evidence="1">
    <location>
        <begin position="304"/>
        <end position="414"/>
    </location>
</feature>
<dbReference type="EMBL" id="JMSN01000019">
    <property type="protein sequence ID" value="KDN50414.1"/>
    <property type="molecule type" value="Genomic_DNA"/>
</dbReference>
<feature type="region of interest" description="Disordered" evidence="1">
    <location>
        <begin position="145"/>
        <end position="197"/>
    </location>
</feature>
<accession>A0A066WH89</accession>
<proteinExistence type="predicted"/>
<evidence type="ECO:0000313" key="3">
    <source>
        <dbReference type="Proteomes" id="UP000027361"/>
    </source>
</evidence>
<feature type="compositionally biased region" description="Polar residues" evidence="1">
    <location>
        <begin position="50"/>
        <end position="74"/>
    </location>
</feature>
<feature type="region of interest" description="Disordered" evidence="1">
    <location>
        <begin position="1"/>
        <end position="76"/>
    </location>
</feature>
<dbReference type="InParanoid" id="A0A066WH89"/>
<dbReference type="GeneID" id="25267695"/>
<comment type="caution">
    <text evidence="2">The sequence shown here is derived from an EMBL/GenBank/DDBJ whole genome shotgun (WGS) entry which is preliminary data.</text>
</comment>
<evidence type="ECO:0000313" key="2">
    <source>
        <dbReference type="EMBL" id="KDN50414.1"/>
    </source>
</evidence>
<dbReference type="PROSITE" id="PS51257">
    <property type="entry name" value="PROKAR_LIPOPROTEIN"/>
    <property type="match status" value="1"/>
</dbReference>
<reference evidence="2 3" key="1">
    <citation type="submission" date="2014-05" db="EMBL/GenBank/DDBJ databases">
        <title>Draft genome sequence of a rare smut relative, Tilletiaria anomala UBC 951.</title>
        <authorList>
            <consortium name="DOE Joint Genome Institute"/>
            <person name="Toome M."/>
            <person name="Kuo A."/>
            <person name="Henrissat B."/>
            <person name="Lipzen A."/>
            <person name="Tritt A."/>
            <person name="Yoshinaga Y."/>
            <person name="Zane M."/>
            <person name="Barry K."/>
            <person name="Grigoriev I.V."/>
            <person name="Spatafora J.W."/>
            <person name="Aimea M.C."/>
        </authorList>
    </citation>
    <scope>NUCLEOTIDE SEQUENCE [LARGE SCALE GENOMIC DNA]</scope>
    <source>
        <strain evidence="2 3">UBC 951</strain>
    </source>
</reference>
<feature type="compositionally biased region" description="Low complexity" evidence="1">
    <location>
        <begin position="366"/>
        <end position="387"/>
    </location>
</feature>
<feature type="compositionally biased region" description="Polar residues" evidence="1">
    <location>
        <begin position="11"/>
        <end position="24"/>
    </location>
</feature>
<feature type="compositionally biased region" description="Polar residues" evidence="1">
    <location>
        <begin position="146"/>
        <end position="157"/>
    </location>
</feature>
<gene>
    <name evidence="2" type="ORF">K437DRAFT_67083</name>
</gene>
<feature type="compositionally biased region" description="Acidic residues" evidence="1">
    <location>
        <begin position="339"/>
        <end position="351"/>
    </location>
</feature>
<feature type="compositionally biased region" description="Low complexity" evidence="1">
    <location>
        <begin position="454"/>
        <end position="466"/>
    </location>
</feature>
<feature type="compositionally biased region" description="Polar residues" evidence="1">
    <location>
        <begin position="442"/>
        <end position="453"/>
    </location>
</feature>
<feature type="compositionally biased region" description="Low complexity" evidence="1">
    <location>
        <begin position="25"/>
        <end position="43"/>
    </location>
</feature>
<evidence type="ECO:0000256" key="1">
    <source>
        <dbReference type="SAM" id="MobiDB-lite"/>
    </source>
</evidence>
<dbReference type="RefSeq" id="XP_013244539.1">
    <property type="nucleotide sequence ID" value="XM_013389085.1"/>
</dbReference>
<feature type="compositionally biased region" description="Polar residues" evidence="1">
    <location>
        <begin position="393"/>
        <end position="405"/>
    </location>
</feature>
<organism evidence="2 3">
    <name type="scientific">Tilletiaria anomala (strain ATCC 24038 / CBS 436.72 / UBC 951)</name>
    <dbReference type="NCBI Taxonomy" id="1037660"/>
    <lineage>
        <taxon>Eukaryota</taxon>
        <taxon>Fungi</taxon>
        <taxon>Dikarya</taxon>
        <taxon>Basidiomycota</taxon>
        <taxon>Ustilaginomycotina</taxon>
        <taxon>Exobasidiomycetes</taxon>
        <taxon>Georgefischeriales</taxon>
        <taxon>Tilletiariaceae</taxon>
        <taxon>Tilletiaria</taxon>
    </lineage>
</organism>
<protein>
    <submittedName>
        <fullName evidence="2">Uncharacterized protein</fullName>
    </submittedName>
</protein>
<name>A0A066WH89_TILAU</name>
<dbReference type="Proteomes" id="UP000027361">
    <property type="component" value="Unassembled WGS sequence"/>
</dbReference>
<keyword evidence="3" id="KW-1185">Reference proteome</keyword>